<keyword evidence="3" id="KW-1185">Reference proteome</keyword>
<dbReference type="InterPro" id="IPR013830">
    <property type="entry name" value="SGNH_hydro"/>
</dbReference>
<dbReference type="CDD" id="cd01838">
    <property type="entry name" value="Isoamyl_acetate_hydrolase_like"/>
    <property type="match status" value="1"/>
</dbReference>
<dbReference type="InterPro" id="IPR036514">
    <property type="entry name" value="SGNH_hydro_sf"/>
</dbReference>
<gene>
    <name evidence="2" type="ORF">BJ875DRAFT_64952</name>
</gene>
<dbReference type="SUPFAM" id="SSF52266">
    <property type="entry name" value="SGNH hydrolase"/>
    <property type="match status" value="1"/>
</dbReference>
<name>A0A9P7YFM3_9HELO</name>
<dbReference type="Pfam" id="PF13472">
    <property type="entry name" value="Lipase_GDSL_2"/>
    <property type="match status" value="1"/>
</dbReference>
<proteinExistence type="predicted"/>
<reference evidence="2" key="1">
    <citation type="journal article" date="2021" name="IMA Fungus">
        <title>Genomic characterization of three marine fungi, including Emericellopsis atlantica sp. nov. with signatures of a generalist lifestyle and marine biomass degradation.</title>
        <authorList>
            <person name="Hagestad O.C."/>
            <person name="Hou L."/>
            <person name="Andersen J.H."/>
            <person name="Hansen E.H."/>
            <person name="Altermark B."/>
            <person name="Li C."/>
            <person name="Kuhnert E."/>
            <person name="Cox R.J."/>
            <person name="Crous P.W."/>
            <person name="Spatafora J.W."/>
            <person name="Lail K."/>
            <person name="Amirebrahimi M."/>
            <person name="Lipzen A."/>
            <person name="Pangilinan J."/>
            <person name="Andreopoulos W."/>
            <person name="Hayes R.D."/>
            <person name="Ng V."/>
            <person name="Grigoriev I.V."/>
            <person name="Jackson S.A."/>
            <person name="Sutton T.D.S."/>
            <person name="Dobson A.D.W."/>
            <person name="Rama T."/>
        </authorList>
    </citation>
    <scope>NUCLEOTIDE SEQUENCE</scope>
    <source>
        <strain evidence="2">TRa018bII</strain>
    </source>
</reference>
<dbReference type="Gene3D" id="3.40.50.1110">
    <property type="entry name" value="SGNH hydrolase"/>
    <property type="match status" value="1"/>
</dbReference>
<comment type="caution">
    <text evidence="2">The sequence shown here is derived from an EMBL/GenBank/DDBJ whole genome shotgun (WGS) entry which is preliminary data.</text>
</comment>
<dbReference type="Proteomes" id="UP000824998">
    <property type="component" value="Unassembled WGS sequence"/>
</dbReference>
<dbReference type="PANTHER" id="PTHR14209:SF19">
    <property type="entry name" value="ISOAMYL ACETATE-HYDROLYZING ESTERASE 1 HOMOLOG"/>
    <property type="match status" value="1"/>
</dbReference>
<dbReference type="InterPro" id="IPR045136">
    <property type="entry name" value="Iah1-like"/>
</dbReference>
<dbReference type="AlphaFoldDB" id="A0A9P7YFM3"/>
<dbReference type="PANTHER" id="PTHR14209">
    <property type="entry name" value="ISOAMYL ACETATE-HYDROLYZING ESTERASE 1"/>
    <property type="match status" value="1"/>
</dbReference>
<evidence type="ECO:0000313" key="2">
    <source>
        <dbReference type="EMBL" id="KAG9232864.1"/>
    </source>
</evidence>
<dbReference type="OrthoDB" id="671439at2759"/>
<organism evidence="2 3">
    <name type="scientific">Amylocarpus encephaloides</name>
    <dbReference type="NCBI Taxonomy" id="45428"/>
    <lineage>
        <taxon>Eukaryota</taxon>
        <taxon>Fungi</taxon>
        <taxon>Dikarya</taxon>
        <taxon>Ascomycota</taxon>
        <taxon>Pezizomycotina</taxon>
        <taxon>Leotiomycetes</taxon>
        <taxon>Helotiales</taxon>
        <taxon>Helotiales incertae sedis</taxon>
        <taxon>Amylocarpus</taxon>
    </lineage>
</organism>
<evidence type="ECO:0000313" key="3">
    <source>
        <dbReference type="Proteomes" id="UP000824998"/>
    </source>
</evidence>
<accession>A0A9P7YFM3</accession>
<dbReference type="EMBL" id="MU251526">
    <property type="protein sequence ID" value="KAG9232864.1"/>
    <property type="molecule type" value="Genomic_DNA"/>
</dbReference>
<evidence type="ECO:0000259" key="1">
    <source>
        <dbReference type="Pfam" id="PF13472"/>
    </source>
</evidence>
<protein>
    <submittedName>
        <fullName evidence="2">GDSL Lipase/Acylhydrolase family protein-like protein</fullName>
    </submittedName>
</protein>
<sequence length="259" mass="28635">MAPLGQFILLGDSLTQGSHSQKDGFALAAELQNAYVRRLDIVNRGFSGYNTDHILTVLADVLPTPQQAKIQFLTIWFGGNDSNQTGTIGQFVPLDRFRSNLAEIVWNRSVAAHSPNVVLITPPPIEETLMCETDVNIASGKLELGQHAVDAKAYAQAVKETGIITGVPVVDIWGKFMEMAGWKEGQPLPGTKSLGKNGVLVRLLSDGLHLTPEGYNVVFDELLKVLKKEYPDYPPYQMPYVVKVPWERSRGNEFWDIAE</sequence>
<feature type="domain" description="SGNH hydrolase-type esterase" evidence="1">
    <location>
        <begin position="9"/>
        <end position="216"/>
    </location>
</feature>